<gene>
    <name evidence="1" type="ORF">PoB_006029800</name>
</gene>
<reference evidence="1 2" key="1">
    <citation type="journal article" date="2021" name="Elife">
        <title>Chloroplast acquisition without the gene transfer in kleptoplastic sea slugs, Plakobranchus ocellatus.</title>
        <authorList>
            <person name="Maeda T."/>
            <person name="Takahashi S."/>
            <person name="Yoshida T."/>
            <person name="Shimamura S."/>
            <person name="Takaki Y."/>
            <person name="Nagai Y."/>
            <person name="Toyoda A."/>
            <person name="Suzuki Y."/>
            <person name="Arimoto A."/>
            <person name="Ishii H."/>
            <person name="Satoh N."/>
            <person name="Nishiyama T."/>
            <person name="Hasebe M."/>
            <person name="Maruyama T."/>
            <person name="Minagawa J."/>
            <person name="Obokata J."/>
            <person name="Shigenobu S."/>
        </authorList>
    </citation>
    <scope>NUCLEOTIDE SEQUENCE [LARGE SCALE GENOMIC DNA]</scope>
</reference>
<dbReference type="AlphaFoldDB" id="A0AAV4CPH7"/>
<dbReference type="EMBL" id="BLXT01006838">
    <property type="protein sequence ID" value="GFO33793.1"/>
    <property type="molecule type" value="Genomic_DNA"/>
</dbReference>
<comment type="caution">
    <text evidence="1">The sequence shown here is derived from an EMBL/GenBank/DDBJ whole genome shotgun (WGS) entry which is preliminary data.</text>
</comment>
<dbReference type="Proteomes" id="UP000735302">
    <property type="component" value="Unassembled WGS sequence"/>
</dbReference>
<accession>A0AAV4CPH7</accession>
<proteinExistence type="predicted"/>
<protein>
    <submittedName>
        <fullName evidence="1">Uncharacterized protein</fullName>
    </submittedName>
</protein>
<keyword evidence="2" id="KW-1185">Reference proteome</keyword>
<evidence type="ECO:0000313" key="1">
    <source>
        <dbReference type="EMBL" id="GFO33793.1"/>
    </source>
</evidence>
<name>A0AAV4CPH7_9GAST</name>
<evidence type="ECO:0000313" key="2">
    <source>
        <dbReference type="Proteomes" id="UP000735302"/>
    </source>
</evidence>
<sequence>MAEMLVATPGHAPPRRTWLTKQALLRRFLCPHQRLGPMEGLEALDHFIVDWLYIKAKLFYAHSSSTSYLPLEKYI</sequence>
<organism evidence="1 2">
    <name type="scientific">Plakobranchus ocellatus</name>
    <dbReference type="NCBI Taxonomy" id="259542"/>
    <lineage>
        <taxon>Eukaryota</taxon>
        <taxon>Metazoa</taxon>
        <taxon>Spiralia</taxon>
        <taxon>Lophotrochozoa</taxon>
        <taxon>Mollusca</taxon>
        <taxon>Gastropoda</taxon>
        <taxon>Heterobranchia</taxon>
        <taxon>Euthyneura</taxon>
        <taxon>Panpulmonata</taxon>
        <taxon>Sacoglossa</taxon>
        <taxon>Placobranchoidea</taxon>
        <taxon>Plakobranchidae</taxon>
        <taxon>Plakobranchus</taxon>
    </lineage>
</organism>